<feature type="domain" description="Choloylglycine hydrolase/NAAA C-terminal" evidence="5">
    <location>
        <begin position="29"/>
        <end position="316"/>
    </location>
</feature>
<dbReference type="Pfam" id="PF02275">
    <property type="entry name" value="CBAH"/>
    <property type="match status" value="1"/>
</dbReference>
<dbReference type="GO" id="GO:0016787">
    <property type="term" value="F:hydrolase activity"/>
    <property type="evidence" value="ECO:0007669"/>
    <property type="project" value="UniProtKB-KW"/>
</dbReference>
<dbReference type="PANTHER" id="PTHR35527:SF2">
    <property type="entry name" value="HYDROLASE"/>
    <property type="match status" value="1"/>
</dbReference>
<comment type="similarity">
    <text evidence="1">Belongs to the peptidase C59 family.</text>
</comment>
<reference evidence="6" key="2">
    <citation type="submission" date="2019-06" db="EMBL/GenBank/DDBJ databases">
        <title>Genomics analysis of Aphanomyces spp. identifies a new class of oomycete effector associated with host adaptation.</title>
        <authorList>
            <person name="Gaulin E."/>
        </authorList>
    </citation>
    <scope>NUCLEOTIDE SEQUENCE</scope>
    <source>
        <strain evidence="6">CBS 578.67</strain>
    </source>
</reference>
<keyword evidence="3" id="KW-0812">Transmembrane</keyword>
<keyword evidence="4" id="KW-0732">Signal</keyword>
<feature type="transmembrane region" description="Helical" evidence="3">
    <location>
        <begin position="381"/>
        <end position="400"/>
    </location>
</feature>
<name>A0A485KDF3_9STRA</name>
<evidence type="ECO:0000256" key="3">
    <source>
        <dbReference type="SAM" id="Phobius"/>
    </source>
</evidence>
<dbReference type="PANTHER" id="PTHR35527">
    <property type="entry name" value="CHOLOYLGLYCINE HYDROLASE"/>
    <property type="match status" value="1"/>
</dbReference>
<dbReference type="Proteomes" id="UP000332933">
    <property type="component" value="Unassembled WGS sequence"/>
</dbReference>
<dbReference type="InterPro" id="IPR029055">
    <property type="entry name" value="Ntn_hydrolases_N"/>
</dbReference>
<organism evidence="7 8">
    <name type="scientific">Aphanomyces stellatus</name>
    <dbReference type="NCBI Taxonomy" id="120398"/>
    <lineage>
        <taxon>Eukaryota</taxon>
        <taxon>Sar</taxon>
        <taxon>Stramenopiles</taxon>
        <taxon>Oomycota</taxon>
        <taxon>Saprolegniomycetes</taxon>
        <taxon>Saprolegniales</taxon>
        <taxon>Verrucalvaceae</taxon>
        <taxon>Aphanomyces</taxon>
    </lineage>
</organism>
<evidence type="ECO:0000313" key="7">
    <source>
        <dbReference type="EMBL" id="VFT81867.1"/>
    </source>
</evidence>
<dbReference type="AlphaFoldDB" id="A0A485KDF3"/>
<dbReference type="EMBL" id="CAADRA010001230">
    <property type="protein sequence ID" value="VFT81867.1"/>
    <property type="molecule type" value="Genomic_DNA"/>
</dbReference>
<keyword evidence="3" id="KW-0472">Membrane</keyword>
<evidence type="ECO:0000256" key="2">
    <source>
        <dbReference type="ARBA" id="ARBA00022801"/>
    </source>
</evidence>
<dbReference type="InterPro" id="IPR052193">
    <property type="entry name" value="Peptidase_C59"/>
</dbReference>
<dbReference type="OrthoDB" id="63199at2759"/>
<dbReference type="InterPro" id="IPR029132">
    <property type="entry name" value="CBAH/NAAA_C"/>
</dbReference>
<reference evidence="7 8" key="1">
    <citation type="submission" date="2019-03" db="EMBL/GenBank/DDBJ databases">
        <authorList>
            <person name="Gaulin E."/>
            <person name="Dumas B."/>
        </authorList>
    </citation>
    <scope>NUCLEOTIDE SEQUENCE [LARGE SCALE GENOMIC DNA]</scope>
    <source>
        <strain evidence="7">CBS 568.67</strain>
    </source>
</reference>
<feature type="chain" id="PRO_5033826188" evidence="4">
    <location>
        <begin position="19"/>
        <end position="426"/>
    </location>
</feature>
<keyword evidence="8" id="KW-1185">Reference proteome</keyword>
<evidence type="ECO:0000313" key="6">
    <source>
        <dbReference type="EMBL" id="KAF0712585.1"/>
    </source>
</evidence>
<gene>
    <name evidence="7" type="primary">Aste57867_4772</name>
    <name evidence="6" type="ORF">As57867_004759</name>
    <name evidence="7" type="ORF">ASTE57867_4772</name>
</gene>
<feature type="signal peptide" evidence="4">
    <location>
        <begin position="1"/>
        <end position="18"/>
    </location>
</feature>
<evidence type="ECO:0000313" key="8">
    <source>
        <dbReference type="Proteomes" id="UP000332933"/>
    </source>
</evidence>
<protein>
    <submittedName>
        <fullName evidence="7">Aste57867_4772 protein</fullName>
    </submittedName>
</protein>
<proteinExistence type="inferred from homology"/>
<evidence type="ECO:0000256" key="1">
    <source>
        <dbReference type="ARBA" id="ARBA00006625"/>
    </source>
</evidence>
<keyword evidence="3" id="KW-1133">Transmembrane helix</keyword>
<keyword evidence="2" id="KW-0378">Hydrolase</keyword>
<dbReference type="SUPFAM" id="SSF56235">
    <property type="entry name" value="N-terminal nucleophile aminohydrolases (Ntn hydrolases)"/>
    <property type="match status" value="1"/>
</dbReference>
<sequence>MLHLLVVAAAAILGAVQADSDLLLKYPDEVISARTMDFPLDLTTAVEIVPRHTQIEEPPASRAPHAADYAWTTTYGFIGFNLMDVNIAADGMNEAGLSAAWLYLDGSEYPLVNASDARPVVTSLVTYILGNYATVADVKAGLETIQFAGLDPRIIPVLTPLSPPPSSLPLHLAVHDATHHSLVVEFIDGVMHIHDNPIGVLTNEPPFDDQVAAFRAHDFRDLPGGYDSTPRFIRLAMLNSEASFLAFANTSFSVTSTQGQAGVAAALHLIETAALPSGYVGEGAATQYTVVRDHARRHIYFLSTNNQVPRRIDMDAIDFGQPANRKFVPVTFGRWFVDVTADQLASSNRTHDLAPRSVQSAALRAIPEPTTRAERRVTRDAYTGFVVAAVATALIAFVIYELRRMLQSGYVAITSSESGRGSGYAP</sequence>
<evidence type="ECO:0000259" key="5">
    <source>
        <dbReference type="Pfam" id="PF02275"/>
    </source>
</evidence>
<dbReference type="EMBL" id="VJMH01001230">
    <property type="protein sequence ID" value="KAF0712585.1"/>
    <property type="molecule type" value="Genomic_DNA"/>
</dbReference>
<accession>A0A485KDF3</accession>
<evidence type="ECO:0000256" key="4">
    <source>
        <dbReference type="SAM" id="SignalP"/>
    </source>
</evidence>
<dbReference type="Gene3D" id="3.60.60.10">
    <property type="entry name" value="Penicillin V Acylase, Chain A"/>
    <property type="match status" value="1"/>
</dbReference>